<accession>A0ABV4UTG5</accession>
<gene>
    <name evidence="1" type="ORF">ACETWP_13160</name>
</gene>
<dbReference type="Gene3D" id="1.20.1270.360">
    <property type="match status" value="1"/>
</dbReference>
<dbReference type="Pfam" id="PF03860">
    <property type="entry name" value="Csp"/>
    <property type="match status" value="1"/>
</dbReference>
<dbReference type="InterPro" id="IPR005560">
    <property type="entry name" value="Csp_YhjQ"/>
</dbReference>
<reference evidence="1 2" key="1">
    <citation type="submission" date="2024-09" db="EMBL/GenBank/DDBJ databases">
        <authorList>
            <person name="Salinas-Garcia M.A."/>
            <person name="Prieme A."/>
        </authorList>
    </citation>
    <scope>NUCLEOTIDE SEQUENCE [LARGE SCALE GENOMIC DNA]</scope>
    <source>
        <strain evidence="1 2">DSM 21081</strain>
    </source>
</reference>
<protein>
    <submittedName>
        <fullName evidence="1">Four-helix bundle copper-binding protein</fullName>
    </submittedName>
</protein>
<dbReference type="PANTHER" id="PTHR37310:SF1">
    <property type="entry name" value="CYTOPLASMIC PROTEIN"/>
    <property type="match status" value="1"/>
</dbReference>
<evidence type="ECO:0000313" key="1">
    <source>
        <dbReference type="EMBL" id="MFB0835537.1"/>
    </source>
</evidence>
<sequence>MTWTRRVLAAHPSAPEGDPDDRLADGACIEACLAAAQACLTGADACLQEDEALDLRACIRVQQNCADVCLATAAVLSRTGSEAGPLIAALVEACTEAVRECEAVCARHAETYRHCVLSAEACLRCERACTELIRAWAT</sequence>
<dbReference type="RefSeq" id="WP_373972708.1">
    <property type="nucleotide sequence ID" value="NZ_JBHDLJ010000011.1"/>
</dbReference>
<proteinExistence type="predicted"/>
<evidence type="ECO:0000313" key="2">
    <source>
        <dbReference type="Proteomes" id="UP001575652"/>
    </source>
</evidence>
<dbReference type="EMBL" id="JBHDLJ010000011">
    <property type="protein sequence ID" value="MFB0835537.1"/>
    <property type="molecule type" value="Genomic_DNA"/>
</dbReference>
<name>A0ABV4UTG5_9MICC</name>
<dbReference type="PANTHER" id="PTHR37310">
    <property type="entry name" value="CYTOPLASMIC PROTEIN-RELATED"/>
    <property type="match status" value="1"/>
</dbReference>
<comment type="caution">
    <text evidence="1">The sequence shown here is derived from an EMBL/GenBank/DDBJ whole genome shotgun (WGS) entry which is preliminary data.</text>
</comment>
<organism evidence="1 2">
    <name type="scientific">Arthrobacter halodurans</name>
    <dbReference type="NCBI Taxonomy" id="516699"/>
    <lineage>
        <taxon>Bacteria</taxon>
        <taxon>Bacillati</taxon>
        <taxon>Actinomycetota</taxon>
        <taxon>Actinomycetes</taxon>
        <taxon>Micrococcales</taxon>
        <taxon>Micrococcaceae</taxon>
        <taxon>Arthrobacter</taxon>
    </lineage>
</organism>
<keyword evidence="2" id="KW-1185">Reference proteome</keyword>
<dbReference type="Proteomes" id="UP001575652">
    <property type="component" value="Unassembled WGS sequence"/>
</dbReference>